<evidence type="ECO:0000313" key="2">
    <source>
        <dbReference type="Proteomes" id="UP000238479"/>
    </source>
</evidence>
<comment type="caution">
    <text evidence="1">The sequence shown here is derived from an EMBL/GenBank/DDBJ whole genome shotgun (WGS) entry which is preliminary data.</text>
</comment>
<dbReference type="AlphaFoldDB" id="A0A2P6PVL5"/>
<proteinExistence type="predicted"/>
<name>A0A2P6PVL5_ROSCH</name>
<protein>
    <submittedName>
        <fullName evidence="1">Uncharacterized protein</fullName>
    </submittedName>
</protein>
<dbReference type="Gramene" id="PRQ25971">
    <property type="protein sequence ID" value="PRQ25971"/>
    <property type="gene ID" value="RchiOBHm_Chr6g0289491"/>
</dbReference>
<reference evidence="1 2" key="1">
    <citation type="journal article" date="2018" name="Nat. Genet.">
        <title>The Rosa genome provides new insights in the design of modern roses.</title>
        <authorList>
            <person name="Bendahmane M."/>
        </authorList>
    </citation>
    <scope>NUCLEOTIDE SEQUENCE [LARGE SCALE GENOMIC DNA]</scope>
    <source>
        <strain evidence="2">cv. Old Blush</strain>
    </source>
</reference>
<organism evidence="1 2">
    <name type="scientific">Rosa chinensis</name>
    <name type="common">China rose</name>
    <dbReference type="NCBI Taxonomy" id="74649"/>
    <lineage>
        <taxon>Eukaryota</taxon>
        <taxon>Viridiplantae</taxon>
        <taxon>Streptophyta</taxon>
        <taxon>Embryophyta</taxon>
        <taxon>Tracheophyta</taxon>
        <taxon>Spermatophyta</taxon>
        <taxon>Magnoliopsida</taxon>
        <taxon>eudicotyledons</taxon>
        <taxon>Gunneridae</taxon>
        <taxon>Pentapetalae</taxon>
        <taxon>rosids</taxon>
        <taxon>fabids</taxon>
        <taxon>Rosales</taxon>
        <taxon>Rosaceae</taxon>
        <taxon>Rosoideae</taxon>
        <taxon>Rosoideae incertae sedis</taxon>
        <taxon>Rosa</taxon>
    </lineage>
</organism>
<accession>A0A2P6PVL5</accession>
<gene>
    <name evidence="1" type="ORF">RchiOBHm_Chr6g0289491</name>
</gene>
<dbReference type="EMBL" id="PDCK01000044">
    <property type="protein sequence ID" value="PRQ25971.1"/>
    <property type="molecule type" value="Genomic_DNA"/>
</dbReference>
<keyword evidence="2" id="KW-1185">Reference proteome</keyword>
<evidence type="ECO:0000313" key="1">
    <source>
        <dbReference type="EMBL" id="PRQ25971.1"/>
    </source>
</evidence>
<sequence length="101" mass="11308">MVPQISRPTQHMYLLSMKALSRVPRGAFDGYLRHLLIVPLDHLLRNRLELIPGLGFQNPLNRLGVGNNLQVGPSLENILLLLLPLLPLPPLLLLVPFNLPL</sequence>
<dbReference type="Proteomes" id="UP000238479">
    <property type="component" value="Chromosome 6"/>
</dbReference>